<dbReference type="Gene3D" id="2.60.40.1120">
    <property type="entry name" value="Carboxypeptidase-like, regulatory domain"/>
    <property type="match status" value="1"/>
</dbReference>
<dbReference type="SUPFAM" id="SSF49464">
    <property type="entry name" value="Carboxypeptidase regulatory domain-like"/>
    <property type="match status" value="1"/>
</dbReference>
<organism evidence="2">
    <name type="scientific">Marivirga arenosa</name>
    <dbReference type="NCBI Taxonomy" id="3059076"/>
    <lineage>
        <taxon>Bacteria</taxon>
        <taxon>Pseudomonadati</taxon>
        <taxon>Bacteroidota</taxon>
        <taxon>Cytophagia</taxon>
        <taxon>Cytophagales</taxon>
        <taxon>Marivirgaceae</taxon>
        <taxon>Marivirga</taxon>
    </lineage>
</organism>
<dbReference type="Pfam" id="PF14905">
    <property type="entry name" value="OMP_b-brl_3"/>
    <property type="match status" value="1"/>
</dbReference>
<dbReference type="AlphaFoldDB" id="A0AA52F169"/>
<gene>
    <name evidence="2" type="ORF">QYS47_30440</name>
</gene>
<dbReference type="SUPFAM" id="SSF56935">
    <property type="entry name" value="Porins"/>
    <property type="match status" value="1"/>
</dbReference>
<dbReference type="InterPro" id="IPR008969">
    <property type="entry name" value="CarboxyPept-like_regulatory"/>
</dbReference>
<dbReference type="PANTHER" id="PTHR40980">
    <property type="entry name" value="PLUG DOMAIN-CONTAINING PROTEIN"/>
    <property type="match status" value="1"/>
</dbReference>
<feature type="domain" description="Outer membrane protein beta-barrel" evidence="1">
    <location>
        <begin position="382"/>
        <end position="787"/>
    </location>
</feature>
<dbReference type="PANTHER" id="PTHR40980:SF4">
    <property type="entry name" value="TONB-DEPENDENT RECEPTOR-LIKE BETA-BARREL DOMAIN-CONTAINING PROTEIN"/>
    <property type="match status" value="1"/>
</dbReference>
<dbReference type="RefSeq" id="WP_322348027.1">
    <property type="nucleotide sequence ID" value="NZ_CP129968.2"/>
</dbReference>
<evidence type="ECO:0000313" key="2">
    <source>
        <dbReference type="EMBL" id="WNB18519.1"/>
    </source>
</evidence>
<dbReference type="Proteomes" id="UP001232019">
    <property type="component" value="Chromosome"/>
</dbReference>
<sequence length="812" mass="91260">MKFSIQFQQFIYRSFLFLILLLMGFTGKAQNIITGKVLEAAEIGIPFASVALLNANDSSIVKGAITGEDGIYKIRSIPTGNYFLSVTFIGYEKFIGSVFLFSGGTFELEPITLVQSVQALNEVTVSGKRQVLERKTDRYVMDVTASTFQSDNIMDIFYALPFVQVKSDGISVNGKGGILILLDKVQMPQASLNSILTSMTGDEIENIEFITNPSSRYPSDISTVIKITTKRSKYYGLTGSARTALSQGIYGKASLGTSLTYRKKKWVTNINLNQRSGSSFTETNNERILNIDGNQILLDGDYKTKNVYNKPSLRAAIDYTINKSNSIGLQSNVNYTKTSRDSFFKNSTDFISESGTVDSVLRMESFDFGSEMIQNYSMYYNHKLDTLGKSVDFIFTYTPVNINDGTEMLYQRLLTPTEEVLSELPIARNTNRNQANIFVGQMDWELPFQNGLRLITGGKVTKSVNDTKPAQDIKVGNQFIGVEDFTFQNKFQESILAYYTDINKAFGERINISAGLRMEYSRMIVDNLTANQRELDREFTDFFPNVRVDYFASQMLQLSANYRRTIQRPGFSTLTPFRNYVDDYTIIEGNPGLLPAYENTLSVNMILGGMLYVEAAYSDQKDSYTQLPRADGDVTIWRDTNFDLTSYSLLGNMGFQITNWWTGSVFAYGALMESAIGQEGFNIIDIPLGIYHTFGLENSFNLPAGLKLETTINYTGPVQLGLVEAISNNYTRLALKGSLFNDKLNYTLSAMDFFRGDMSGANINSYNMETRVKTYSDARRIQLGLVYRFGKNTVREARNKELGNEDVVNRVD</sequence>
<accession>A0AA52F169</accession>
<dbReference type="KEGG" id="marp:QYS47_30440"/>
<evidence type="ECO:0000259" key="1">
    <source>
        <dbReference type="Pfam" id="PF14905"/>
    </source>
</evidence>
<dbReference type="Pfam" id="PF13620">
    <property type="entry name" value="CarboxypepD_reg"/>
    <property type="match status" value="1"/>
</dbReference>
<dbReference type="InterPro" id="IPR041700">
    <property type="entry name" value="OMP_b-brl_3"/>
</dbReference>
<dbReference type="EMBL" id="CP129968">
    <property type="protein sequence ID" value="WNB18519.1"/>
    <property type="molecule type" value="Genomic_DNA"/>
</dbReference>
<reference evidence="2" key="1">
    <citation type="submission" date="2023-08" db="EMBL/GenBank/DDBJ databases">
        <title>Comparative genomics and taxonomic characterization of three novel marine species of genus Marivirga.</title>
        <authorList>
            <person name="Muhammad N."/>
            <person name="Kim S.-G."/>
        </authorList>
    </citation>
    <scope>NUCLEOTIDE SEQUENCE</scope>
    <source>
        <strain evidence="2">BKB1-2</strain>
    </source>
</reference>
<proteinExistence type="predicted"/>
<protein>
    <submittedName>
        <fullName evidence="2">Outer membrane beta-barrel protein</fullName>
    </submittedName>
</protein>
<name>A0AA52F169_9BACT</name>